<evidence type="ECO:0000313" key="2">
    <source>
        <dbReference type="EMBL" id="POP48923.1"/>
    </source>
</evidence>
<gene>
    <name evidence="2" type="ORF">CHU32_10035</name>
    <name evidence="1" type="ORF">CHU33_16150</name>
</gene>
<reference evidence="3 4" key="1">
    <citation type="submission" date="2018-01" db="EMBL/GenBank/DDBJ databases">
        <title>Superficieibacter electus gen. nov., sp. nov., an extended-spectrum beta-lactamase possessing member of the Enterobacteriaceae family, isolated from intensive care unit surfaces.</title>
        <authorList>
            <person name="Potter R.F."/>
            <person name="D'Souza A.W."/>
        </authorList>
    </citation>
    <scope>NUCLEOTIDE SEQUENCE [LARGE SCALE GENOMIC DNA]</scope>
    <source>
        <strain evidence="2 4">BP-1</strain>
        <strain evidence="1 3">BP-2</strain>
    </source>
</reference>
<dbReference type="EMBL" id="PQGE01000014">
    <property type="protein sequence ID" value="POP43408.1"/>
    <property type="molecule type" value="Genomic_DNA"/>
</dbReference>
<keyword evidence="3" id="KW-1185">Reference proteome</keyword>
<dbReference type="RefSeq" id="WP_103677101.1">
    <property type="nucleotide sequence ID" value="NZ_PQGD01000007.1"/>
</dbReference>
<name>A0A2P5GQS8_9ENTR</name>
<dbReference type="AlphaFoldDB" id="A0A2P5GQS8"/>
<accession>A0A2P5GQS8</accession>
<sequence>MATIRIEDIIRKLDNFECPYLWVNINNIIGIDKQAEKDKNRKNWYAEKELFDMTFSNGDYLTEYYSECLKEPGLIISLKQFLDVIYFMIVELGCHAPATFLIDINGVVINRGNASKVLNKLWGWYLSQRNDFVADILRDYILELFQIGSLWGMNGRGRFFNCLSKEENDKLNKLYTRNH</sequence>
<evidence type="ECO:0000313" key="4">
    <source>
        <dbReference type="Proteomes" id="UP000247005"/>
    </source>
</evidence>
<evidence type="ECO:0000313" key="3">
    <source>
        <dbReference type="Proteomes" id="UP000237073"/>
    </source>
</evidence>
<dbReference type="EMBL" id="PQGD01000007">
    <property type="protein sequence ID" value="POP48923.1"/>
    <property type="molecule type" value="Genomic_DNA"/>
</dbReference>
<protein>
    <submittedName>
        <fullName evidence="2">Uncharacterized protein</fullName>
    </submittedName>
</protein>
<comment type="caution">
    <text evidence="2">The sequence shown here is derived from an EMBL/GenBank/DDBJ whole genome shotgun (WGS) entry which is preliminary data.</text>
</comment>
<evidence type="ECO:0000313" key="1">
    <source>
        <dbReference type="EMBL" id="POP43408.1"/>
    </source>
</evidence>
<dbReference type="Proteomes" id="UP000237073">
    <property type="component" value="Unassembled WGS sequence"/>
</dbReference>
<proteinExistence type="predicted"/>
<organism evidence="2 4">
    <name type="scientific">Superficieibacter electus</name>
    <dbReference type="NCBI Taxonomy" id="2022662"/>
    <lineage>
        <taxon>Bacteria</taxon>
        <taxon>Pseudomonadati</taxon>
        <taxon>Pseudomonadota</taxon>
        <taxon>Gammaproteobacteria</taxon>
        <taxon>Enterobacterales</taxon>
        <taxon>Enterobacteriaceae</taxon>
        <taxon>Superficieibacter</taxon>
    </lineage>
</organism>
<dbReference type="Proteomes" id="UP000247005">
    <property type="component" value="Unassembled WGS sequence"/>
</dbReference>